<organism evidence="1 2">
    <name type="scientific">Arenibacter echinorum</name>
    <dbReference type="NCBI Taxonomy" id="440515"/>
    <lineage>
        <taxon>Bacteria</taxon>
        <taxon>Pseudomonadati</taxon>
        <taxon>Bacteroidota</taxon>
        <taxon>Flavobacteriia</taxon>
        <taxon>Flavobacteriales</taxon>
        <taxon>Flavobacteriaceae</taxon>
        <taxon>Arenibacter</taxon>
    </lineage>
</organism>
<protein>
    <recommendedName>
        <fullName evidence="3">DUF1330 domain-containing protein</fullName>
    </recommendedName>
</protein>
<evidence type="ECO:0008006" key="3">
    <source>
        <dbReference type="Google" id="ProtNLM"/>
    </source>
</evidence>
<proteinExistence type="predicted"/>
<gene>
    <name evidence="1" type="ORF">LV92_01577</name>
</gene>
<dbReference type="AlphaFoldDB" id="A0A327R9P7"/>
<evidence type="ECO:0000313" key="2">
    <source>
        <dbReference type="Proteomes" id="UP000249696"/>
    </source>
</evidence>
<dbReference type="EMBL" id="QLLN01000003">
    <property type="protein sequence ID" value="RAJ12344.1"/>
    <property type="molecule type" value="Genomic_DNA"/>
</dbReference>
<comment type="caution">
    <text evidence="1">The sequence shown here is derived from an EMBL/GenBank/DDBJ whole genome shotgun (WGS) entry which is preliminary data.</text>
</comment>
<sequence length="117" mass="13892">MGRSPTQKTTHNTITRTMIYITQLIYVKEGQEEIFHQFEDIAIPTILKYNGRLTLRIRPTDDSIIENNIEKPYEIHLVEFNTQEDFDHFKQDEERKKFLHLKEKSIKSSVLIQGSKL</sequence>
<reference evidence="1 2" key="1">
    <citation type="submission" date="2018-06" db="EMBL/GenBank/DDBJ databases">
        <title>Genomic Encyclopedia of Archaeal and Bacterial Type Strains, Phase II (KMG-II): from individual species to whole genera.</title>
        <authorList>
            <person name="Goeker M."/>
        </authorList>
    </citation>
    <scope>NUCLEOTIDE SEQUENCE [LARGE SCALE GENOMIC DNA]</scope>
    <source>
        <strain evidence="1 2">DSM 23522</strain>
    </source>
</reference>
<name>A0A327R9P7_9FLAO</name>
<dbReference type="Gene3D" id="3.30.70.100">
    <property type="match status" value="1"/>
</dbReference>
<accession>A0A327R9P7</accession>
<dbReference type="Proteomes" id="UP000249696">
    <property type="component" value="Unassembled WGS sequence"/>
</dbReference>
<evidence type="ECO:0000313" key="1">
    <source>
        <dbReference type="EMBL" id="RAJ12344.1"/>
    </source>
</evidence>
<keyword evidence="2" id="KW-1185">Reference proteome</keyword>